<comment type="caution">
    <text evidence="6">The sequence shown here is derived from an EMBL/GenBank/DDBJ whole genome shotgun (WGS) entry which is preliminary data.</text>
</comment>
<dbReference type="Proteomes" id="UP001165652">
    <property type="component" value="Unassembled WGS sequence"/>
</dbReference>
<dbReference type="Pfam" id="PF04191">
    <property type="entry name" value="PEMT"/>
    <property type="match status" value="1"/>
</dbReference>
<organism evidence="6 7">
    <name type="scientific">Rhodoplanes tepidamans</name>
    <name type="common">Rhodoplanes cryptolactis</name>
    <dbReference type="NCBI Taxonomy" id="200616"/>
    <lineage>
        <taxon>Bacteria</taxon>
        <taxon>Pseudomonadati</taxon>
        <taxon>Pseudomonadota</taxon>
        <taxon>Alphaproteobacteria</taxon>
        <taxon>Hyphomicrobiales</taxon>
        <taxon>Nitrobacteraceae</taxon>
        <taxon>Rhodoplanes</taxon>
    </lineage>
</organism>
<evidence type="ECO:0000256" key="2">
    <source>
        <dbReference type="ARBA" id="ARBA00022692"/>
    </source>
</evidence>
<dbReference type="InterPro" id="IPR007318">
    <property type="entry name" value="Phopholipid_MeTrfase"/>
</dbReference>
<name>A0ABT5JDP2_RHOTP</name>
<evidence type="ECO:0000256" key="4">
    <source>
        <dbReference type="ARBA" id="ARBA00023136"/>
    </source>
</evidence>
<feature type="transmembrane region" description="Helical" evidence="5">
    <location>
        <begin position="109"/>
        <end position="129"/>
    </location>
</feature>
<dbReference type="Gene3D" id="1.20.120.1630">
    <property type="match status" value="1"/>
</dbReference>
<dbReference type="InterPro" id="IPR052527">
    <property type="entry name" value="Metal_cation-efflux_comp"/>
</dbReference>
<feature type="transmembrane region" description="Helical" evidence="5">
    <location>
        <begin position="79"/>
        <end position="97"/>
    </location>
</feature>
<dbReference type="EMBL" id="JAQQLI010000029">
    <property type="protein sequence ID" value="MDC7787563.1"/>
    <property type="molecule type" value="Genomic_DNA"/>
</dbReference>
<reference evidence="6" key="2">
    <citation type="submission" date="2023-02" db="EMBL/GenBank/DDBJ databases">
        <authorList>
            <person name="Rayyan A."/>
            <person name="Meyer T."/>
            <person name="Kyndt J.A."/>
        </authorList>
    </citation>
    <scope>NUCLEOTIDE SEQUENCE</scope>
    <source>
        <strain evidence="6">DSM 9987</strain>
    </source>
</reference>
<feature type="transmembrane region" description="Helical" evidence="5">
    <location>
        <begin position="36"/>
        <end position="55"/>
    </location>
</feature>
<evidence type="ECO:0000256" key="1">
    <source>
        <dbReference type="ARBA" id="ARBA00004127"/>
    </source>
</evidence>
<accession>A0ABT5JDP2</accession>
<evidence type="ECO:0000256" key="3">
    <source>
        <dbReference type="ARBA" id="ARBA00022989"/>
    </source>
</evidence>
<keyword evidence="7" id="KW-1185">Reference proteome</keyword>
<dbReference type="PANTHER" id="PTHR43847:SF1">
    <property type="entry name" value="BLL3993 PROTEIN"/>
    <property type="match status" value="1"/>
</dbReference>
<feature type="transmembrane region" description="Helical" evidence="5">
    <location>
        <begin position="161"/>
        <end position="182"/>
    </location>
</feature>
<keyword evidence="2 5" id="KW-0812">Transmembrane</keyword>
<comment type="subcellular location">
    <subcellularLocation>
        <location evidence="1">Endomembrane system</location>
        <topology evidence="1">Multi-pass membrane protein</topology>
    </subcellularLocation>
</comment>
<keyword evidence="4 5" id="KW-0472">Membrane</keyword>
<evidence type="ECO:0000313" key="7">
    <source>
        <dbReference type="Proteomes" id="UP001165652"/>
    </source>
</evidence>
<dbReference type="PANTHER" id="PTHR43847">
    <property type="entry name" value="BLL3993 PROTEIN"/>
    <property type="match status" value="1"/>
</dbReference>
<evidence type="ECO:0000313" key="6">
    <source>
        <dbReference type="EMBL" id="MDC7787563.1"/>
    </source>
</evidence>
<evidence type="ECO:0000256" key="5">
    <source>
        <dbReference type="SAM" id="Phobius"/>
    </source>
</evidence>
<feature type="transmembrane region" description="Helical" evidence="5">
    <location>
        <begin position="12"/>
        <end position="30"/>
    </location>
</feature>
<dbReference type="RefSeq" id="WP_272778402.1">
    <property type="nucleotide sequence ID" value="NZ_JAQQLI010000029.1"/>
</dbReference>
<gene>
    <name evidence="6" type="ORF">PQJ73_17885</name>
</gene>
<proteinExistence type="predicted"/>
<protein>
    <submittedName>
        <fullName evidence="6">Isoprenylcysteine carboxylmethyltransferase family protein</fullName>
    </submittedName>
</protein>
<reference evidence="6" key="1">
    <citation type="journal article" date="2023" name="Microbiol Resour">
        <title>Genome Sequences of Rhodoplanes serenus and Two Thermotolerant Strains, Rhodoplanes tepidamans and 'Rhodoplanes cryptolactis,' Further Refine the Genus.</title>
        <authorList>
            <person name="Rayyan A.A."/>
            <person name="Kyndt J.A."/>
        </authorList>
    </citation>
    <scope>NUCLEOTIDE SEQUENCE</scope>
    <source>
        <strain evidence="6">DSM 9987</strain>
    </source>
</reference>
<keyword evidence="3 5" id="KW-1133">Transmembrane helix</keyword>
<sequence length="225" mass="24599">MTSLARRTAFGFLRLSAMMTLLVMVPAGSLGYWPGWLFLVSSLGSAGVIAIWLLYADPALLERRLEVGAAAERQPTQKLIQAAASVIGIGLMVVPGLDWRFGWSTMPTVLVWVGNLGIVAGYALCFLVFRENTWTFGTVQVSEGQTVVSTGPYAVVRHPMYASALFLFLFGPLALASWWAFIPAAAMVPSVMARIVAEERFLATHLPGYTAYQGEVRWRLVPGIW</sequence>